<protein>
    <recommendedName>
        <fullName evidence="1">Tll0287-like domain-containing protein</fullName>
    </recommendedName>
</protein>
<dbReference type="Proteomes" id="UP000318288">
    <property type="component" value="Unassembled WGS sequence"/>
</dbReference>
<proteinExistence type="predicted"/>
<keyword evidence="3" id="KW-1185">Reference proteome</keyword>
<comment type="caution">
    <text evidence="2">The sequence shown here is derived from an EMBL/GenBank/DDBJ whole genome shotgun (WGS) entry which is preliminary data.</text>
</comment>
<dbReference type="EMBL" id="SJPW01000005">
    <property type="protein sequence ID" value="TWU50839.1"/>
    <property type="molecule type" value="Genomic_DNA"/>
</dbReference>
<dbReference type="AlphaFoldDB" id="A0A5C6ETQ0"/>
<dbReference type="RefSeq" id="WP_146459519.1">
    <property type="nucleotide sequence ID" value="NZ_SJPW01000005.1"/>
</dbReference>
<dbReference type="OrthoDB" id="5800769at2"/>
<evidence type="ECO:0000313" key="2">
    <source>
        <dbReference type="EMBL" id="TWU50839.1"/>
    </source>
</evidence>
<evidence type="ECO:0000313" key="3">
    <source>
        <dbReference type="Proteomes" id="UP000318288"/>
    </source>
</evidence>
<accession>A0A5C6ETQ0</accession>
<feature type="domain" description="Tll0287-like" evidence="1">
    <location>
        <begin position="65"/>
        <end position="218"/>
    </location>
</feature>
<dbReference type="InterPro" id="IPR021796">
    <property type="entry name" value="Tll0287-like_dom"/>
</dbReference>
<evidence type="ECO:0000259" key="1">
    <source>
        <dbReference type="Pfam" id="PF11845"/>
    </source>
</evidence>
<reference evidence="2 3" key="1">
    <citation type="submission" date="2019-02" db="EMBL/GenBank/DDBJ databases">
        <title>Deep-cultivation of Planctomycetes and their phenomic and genomic characterization uncovers novel biology.</title>
        <authorList>
            <person name="Wiegand S."/>
            <person name="Jogler M."/>
            <person name="Boedeker C."/>
            <person name="Pinto D."/>
            <person name="Vollmers J."/>
            <person name="Rivas-Marin E."/>
            <person name="Kohn T."/>
            <person name="Peeters S.H."/>
            <person name="Heuer A."/>
            <person name="Rast P."/>
            <person name="Oberbeckmann S."/>
            <person name="Bunk B."/>
            <person name="Jeske O."/>
            <person name="Meyerdierks A."/>
            <person name="Storesund J.E."/>
            <person name="Kallscheuer N."/>
            <person name="Luecker S."/>
            <person name="Lage O.M."/>
            <person name="Pohl T."/>
            <person name="Merkel B.J."/>
            <person name="Hornburger P."/>
            <person name="Mueller R.-W."/>
            <person name="Bruemmer F."/>
            <person name="Labrenz M."/>
            <person name="Spormann A.M."/>
            <person name="Op Den Camp H."/>
            <person name="Overmann J."/>
            <person name="Amann R."/>
            <person name="Jetten M.S.M."/>
            <person name="Mascher T."/>
            <person name="Medema M.H."/>
            <person name="Devos D.P."/>
            <person name="Kaster A.-K."/>
            <person name="Ovreas L."/>
            <person name="Rohde M."/>
            <person name="Galperin M.Y."/>
            <person name="Jogler C."/>
        </authorList>
    </citation>
    <scope>NUCLEOTIDE SEQUENCE [LARGE SCALE GENOMIC DNA]</scope>
    <source>
        <strain evidence="2 3">Poly51</strain>
    </source>
</reference>
<organism evidence="2 3">
    <name type="scientific">Rubripirellula tenax</name>
    <dbReference type="NCBI Taxonomy" id="2528015"/>
    <lineage>
        <taxon>Bacteria</taxon>
        <taxon>Pseudomonadati</taxon>
        <taxon>Planctomycetota</taxon>
        <taxon>Planctomycetia</taxon>
        <taxon>Pirellulales</taxon>
        <taxon>Pirellulaceae</taxon>
        <taxon>Rubripirellula</taxon>
    </lineage>
</organism>
<name>A0A5C6ETQ0_9BACT</name>
<gene>
    <name evidence="2" type="ORF">Poly51_41320</name>
</gene>
<sequence>MKRNEFHTTVSTHNRCNQANTALATFATAAAVVALLCTSGCSDPAAASSSPSSVGISPQKFADGVHAVMMADRTVYATHVVTNLKKQSSPVSADEYWQDSTNAIPLPAQMFRMGAELVDENPEAGFTYSLRSEWPLNEQHKAKSEFETEALKYIAANPGENYYGEEELGGTKYFVAVYPDRAVAEACWSCHNEHPDRGADYPEFGKDDVMGGVLVRVPMP</sequence>
<dbReference type="Pfam" id="PF11845">
    <property type="entry name" value="Tll0287-like"/>
    <property type="match status" value="1"/>
</dbReference>